<dbReference type="Pfam" id="PF10250">
    <property type="entry name" value="O-FucT"/>
    <property type="match status" value="1"/>
</dbReference>
<keyword evidence="10" id="KW-0325">Glycoprotein</keyword>
<evidence type="ECO:0000313" key="15">
    <source>
        <dbReference type="EMBL" id="KAF9611273.1"/>
    </source>
</evidence>
<dbReference type="EMBL" id="JADFTS010000004">
    <property type="protein sequence ID" value="KAF9611273.1"/>
    <property type="molecule type" value="Genomic_DNA"/>
</dbReference>
<protein>
    <recommendedName>
        <fullName evidence="13">O-fucosyltransferase family protein</fullName>
    </recommendedName>
</protein>
<comment type="caution">
    <text evidence="15">The sequence shown here is derived from an EMBL/GenBank/DDBJ whole genome shotgun (WGS) entry which is preliminary data.</text>
</comment>
<evidence type="ECO:0000256" key="7">
    <source>
        <dbReference type="ARBA" id="ARBA00022968"/>
    </source>
</evidence>
<evidence type="ECO:0000256" key="11">
    <source>
        <dbReference type="ARBA" id="ARBA00023253"/>
    </source>
</evidence>
<dbReference type="PANTHER" id="PTHR31741:SF15">
    <property type="entry name" value="O-FUCOSYLTRANSFERASE 38"/>
    <property type="match status" value="1"/>
</dbReference>
<keyword evidence="12" id="KW-0119">Carbohydrate metabolism</keyword>
<keyword evidence="8" id="KW-1133">Transmembrane helix</keyword>
<dbReference type="GO" id="GO:0016757">
    <property type="term" value="F:glycosyltransferase activity"/>
    <property type="evidence" value="ECO:0007669"/>
    <property type="project" value="UniProtKB-KW"/>
</dbReference>
<comment type="similarity">
    <text evidence="3">Belongs to the glycosyltransferase GT106 family.</text>
</comment>
<name>A0A835LWV9_9MAGN</name>
<evidence type="ECO:0000256" key="6">
    <source>
        <dbReference type="ARBA" id="ARBA00022692"/>
    </source>
</evidence>
<evidence type="ECO:0000256" key="1">
    <source>
        <dbReference type="ARBA" id="ARBA00004606"/>
    </source>
</evidence>
<keyword evidence="6" id="KW-0812">Transmembrane</keyword>
<evidence type="ECO:0000256" key="3">
    <source>
        <dbReference type="ARBA" id="ARBA00007737"/>
    </source>
</evidence>
<evidence type="ECO:0000256" key="4">
    <source>
        <dbReference type="ARBA" id="ARBA00022676"/>
    </source>
</evidence>
<evidence type="ECO:0000256" key="10">
    <source>
        <dbReference type="ARBA" id="ARBA00023180"/>
    </source>
</evidence>
<dbReference type="Proteomes" id="UP000631114">
    <property type="component" value="Unassembled WGS sequence"/>
</dbReference>
<keyword evidence="16" id="KW-1185">Reference proteome</keyword>
<reference evidence="15 16" key="1">
    <citation type="submission" date="2020-10" db="EMBL/GenBank/DDBJ databases">
        <title>The Coptis chinensis genome and diversification of protoberbering-type alkaloids.</title>
        <authorList>
            <person name="Wang B."/>
            <person name="Shu S."/>
            <person name="Song C."/>
            <person name="Liu Y."/>
        </authorList>
    </citation>
    <scope>NUCLEOTIDE SEQUENCE [LARGE SCALE GENOMIC DNA]</scope>
    <source>
        <strain evidence="15">HL-2020</strain>
        <tissue evidence="15">Leaf</tissue>
    </source>
</reference>
<dbReference type="PANTHER" id="PTHR31741">
    <property type="entry name" value="OS02G0726500 PROTEIN-RELATED"/>
    <property type="match status" value="1"/>
</dbReference>
<dbReference type="GO" id="GO:0005634">
    <property type="term" value="C:nucleus"/>
    <property type="evidence" value="ECO:0007669"/>
    <property type="project" value="TreeGrafter"/>
</dbReference>
<keyword evidence="7" id="KW-0735">Signal-anchor</keyword>
<feature type="region of interest" description="Disordered" evidence="14">
    <location>
        <begin position="140"/>
        <end position="159"/>
    </location>
</feature>
<dbReference type="GO" id="GO:0016020">
    <property type="term" value="C:membrane"/>
    <property type="evidence" value="ECO:0007669"/>
    <property type="project" value="UniProtKB-SubCell"/>
</dbReference>
<evidence type="ECO:0000256" key="14">
    <source>
        <dbReference type="SAM" id="MobiDB-lite"/>
    </source>
</evidence>
<keyword evidence="11" id="KW-0294">Fucose metabolism</keyword>
<keyword evidence="5" id="KW-0808">Transferase</keyword>
<sequence>MSTQAHTRCNRELVLDQDETPFLYSGVFGEGVESQESNRYITVRCNGGLNQMRTGISDMVVVACIMNATLVVPQLDKKSFWKDSRARKHFTSWSDQNYYKEMEQLWKDYQGGLGYSVNCRCECCKNAFDGLPKPFNHISFQNTGSTPEGEETKASEKNG</sequence>
<evidence type="ECO:0000256" key="13">
    <source>
        <dbReference type="ARBA" id="ARBA00030350"/>
    </source>
</evidence>
<dbReference type="OrthoDB" id="1714265at2759"/>
<evidence type="ECO:0000256" key="9">
    <source>
        <dbReference type="ARBA" id="ARBA00023136"/>
    </source>
</evidence>
<keyword evidence="4" id="KW-0328">Glycosyltransferase</keyword>
<comment type="pathway">
    <text evidence="2">Glycan metabolism.</text>
</comment>
<dbReference type="AlphaFoldDB" id="A0A835LWV9"/>
<proteinExistence type="inferred from homology"/>
<feature type="compositionally biased region" description="Basic and acidic residues" evidence="14">
    <location>
        <begin position="150"/>
        <end position="159"/>
    </location>
</feature>
<keyword evidence="9" id="KW-0472">Membrane</keyword>
<evidence type="ECO:0000313" key="16">
    <source>
        <dbReference type="Proteomes" id="UP000631114"/>
    </source>
</evidence>
<evidence type="ECO:0000256" key="2">
    <source>
        <dbReference type="ARBA" id="ARBA00004881"/>
    </source>
</evidence>
<evidence type="ECO:0000256" key="5">
    <source>
        <dbReference type="ARBA" id="ARBA00022679"/>
    </source>
</evidence>
<evidence type="ECO:0000256" key="8">
    <source>
        <dbReference type="ARBA" id="ARBA00022989"/>
    </source>
</evidence>
<comment type="subcellular location">
    <subcellularLocation>
        <location evidence="1">Membrane</location>
        <topology evidence="1">Single-pass type II membrane protein</topology>
    </subcellularLocation>
</comment>
<dbReference type="GO" id="GO:0006004">
    <property type="term" value="P:fucose metabolic process"/>
    <property type="evidence" value="ECO:0007669"/>
    <property type="project" value="UniProtKB-KW"/>
</dbReference>
<organism evidence="15 16">
    <name type="scientific">Coptis chinensis</name>
    <dbReference type="NCBI Taxonomy" id="261450"/>
    <lineage>
        <taxon>Eukaryota</taxon>
        <taxon>Viridiplantae</taxon>
        <taxon>Streptophyta</taxon>
        <taxon>Embryophyta</taxon>
        <taxon>Tracheophyta</taxon>
        <taxon>Spermatophyta</taxon>
        <taxon>Magnoliopsida</taxon>
        <taxon>Ranunculales</taxon>
        <taxon>Ranunculaceae</taxon>
        <taxon>Coptidoideae</taxon>
        <taxon>Coptis</taxon>
    </lineage>
</organism>
<evidence type="ECO:0000256" key="12">
    <source>
        <dbReference type="ARBA" id="ARBA00023277"/>
    </source>
</evidence>
<gene>
    <name evidence="15" type="ORF">IFM89_028697</name>
</gene>
<dbReference type="InterPro" id="IPR019378">
    <property type="entry name" value="GDP-Fuc_O-FucTrfase"/>
</dbReference>
<accession>A0A835LWV9</accession>
<dbReference type="GO" id="GO:0005737">
    <property type="term" value="C:cytoplasm"/>
    <property type="evidence" value="ECO:0007669"/>
    <property type="project" value="TreeGrafter"/>
</dbReference>